<dbReference type="Pfam" id="PF00028">
    <property type="entry name" value="Cadherin"/>
    <property type="match status" value="15"/>
</dbReference>
<dbReference type="NCBIfam" id="TIGR03661">
    <property type="entry name" value="T1SS_VCA0849"/>
    <property type="match status" value="1"/>
</dbReference>
<evidence type="ECO:0000256" key="6">
    <source>
        <dbReference type="SAM" id="MobiDB-lite"/>
    </source>
</evidence>
<dbReference type="PRINTS" id="PR00205">
    <property type="entry name" value="CADHERIN"/>
</dbReference>
<dbReference type="InterPro" id="IPR015919">
    <property type="entry name" value="Cadherin-like_sf"/>
</dbReference>
<feature type="domain" description="Cadherin" evidence="7">
    <location>
        <begin position="1244"/>
        <end position="1341"/>
    </location>
</feature>
<feature type="domain" description="Cadherin" evidence="7">
    <location>
        <begin position="403"/>
        <end position="501"/>
    </location>
</feature>
<dbReference type="PROSITE" id="PS50268">
    <property type="entry name" value="CADHERIN_2"/>
    <property type="match status" value="15"/>
</dbReference>
<sequence length="2718" mass="269339">MADLTGTSGNDSLNGTNKNDTLIAGAGDDSVDAGNGNDIVDGGSGNDNLQGGNGDDTLYGGTGNDQISGGNGQDLIYGGSGNDIIGTSLINSENGNDVIYGDGWDDYRQQTRALVGDDIIYGGNGSETIYGDNGDGGASGGNDTIYAGNGNDTIYGEGGNDTIQGGNGADVLSGGSGNDTFVYQSAAESNASEMDTIRDFSGVRDSNPDNDKLDLRPLLGAADLKWGGTSATVNGVWYEQNASQNATYVKADTTGDGKADLVIRLDGLKDLSNTDFLGVQNNGPTITSNGGGSTAALAINENNTAVTTVTASDPDSGALLTYSIVGGADSGRFAIDANTGALTFISAPNRESPNDSNGDSTYEVVVRVSDGSAFDDQTLSIAINDVDEFDVSTPIDSNGTANSVNENVSVGTAVGITAFASDGDATTNGVTYSLTSNPGGLFAINANTGVVTTAAAINREALGASVNIQVTATSADGSTAAQTFSIAINDVDEFDVSTPVDSNAAANAIDENVAVGTQVGITAFASDSDATTNGVTYSLSDDAGGLFTIDANTGVVTTAAAIDRELLGSSLNIEVTATSADGSTAAQTFSIAINDVDEFDVSPPVDSNAAANAIDENTAIGTEVGITAFASDADATTNTVTYSLSSNPGGLFAIDTNTGVVTTAAAIDREALGSSLNIEVTATSADGSTAAQTFSIAINDVDEFDVSTPVDSNGTANAVNENASVGTAVGITAFASDADATTNGVTYSLSSNPGGLFAIDANTGMVTTAAAINREALGASVNIEVTATSADGSTAAQTFSIAINDVDEFDVSTPIDSDGAANAIDENVAVGTEVGVTAFASDSDATTNTVTYSLSSNPDGLFAIDANTGMITTAAAIDRELLGSSLNIEVTATSADGSTAAQTFSIAINDVDEFDVSTPIDSDAAANAIDENTAIGTEVGITAFASDGDATTNGVTYSLSSNPGGLFAIDANTGVVTTAAVIDREALGSSLNIEVTATSADGSTAAQTFSIAINDVDEFDVSTPVDSNGTANAVNENASVGTAVGITAFASDADATTNGVTYSLSSNPGGLFAIDANTGMVTTAAAINREALGASVNIEVTSTSADGSTAAQTFSIAINDVDEFDVSTPVDSNAATNAIDENVTIGTEVGITAFASDSDATTNTVTYSLSSNPGGLFAIDTNTGVVTTAAAIDREALGSSLNIEVTATSADGSTAAQTFSIAINDVDEFDVSTPTDTNAGANAIDENIAIGTEVGVTAFASDSDATTNGVTYSLSDDAGGLFTIDANTGVVTTAAAIDRELLGSSLNIEVTATSADGSTAAQTFSIAINDVDEFDVSTPIDSNGAANAVNENVSIGTEVGITAFASDADATTNGVTYNLSSNPGGLFAIDANTGVVTTAAAIDREALGASVNIEVTATSADGSTAAQTFSIAINNLNDNPVVGPVDGNAAANSVAENAAIGTSVGITAQASDADAGGQAITYTLSDSAGGRYAINSSTGVVTVAGALDYETATSHNITVLATSADGSSNSSSFTINVSNLNDNPVVGPVDGNAAANSVAENAAIGTSVGITAQASDADAGGQAITYTLSDNAGGRFAINSSTGVITVAGALDYEAATSHNITVLATSADGSSNSSSFTINVSNLNDNPVVGPVDGNAAANSVAENAAIGTSVGITAQASDADAGGQAITYTLSDNAGGRFAINSSTGVVTVAGALDYETATSHNITVLATSADGSSNSTGFTINVSNLNDNPVVGPVDGNAAANSVAENAAIGTSVGITAQASDADAGGQAITYTLSDNAGGRFAINSSTGVVTVAGALDYETATSHNITVLATSADGSSNSTSFVIGVSDINDTADPNDNDPSVASPFTAGNDSQSNLNSGTYYAGTGNDTMISKNSSTVVFYGGSGNDTLNGSDNNDSLYGGSGTDTIDGGKGNDRIVGGFGADTLTGGTASGANNDTFVNLALDDVGDHITDFEAGTNTTTVDKLEFTVTASRFALGDLDAIVENFRTGNNAALNLAGTEVAIKTDAAVATANIQATINGFSNITSGALFVFLNSTVGHAQVYYDPNPSVAGGAVLVADLDNLTTLTSLGNLNAGDFAFGVATAPAGIAGEPINLGLSNPAAQLDGSITATLNNVPGDWIINGATRLADGSWVAHTGDLSSLTVTTPSDFLGAAVLSITLDWVNTDGSHGVLTVADNVEAYAAGSPIFALSSDDNLTASSGADLFVFAQPIAHNQVFDFDVAADRLDLIGFGSGLDFASLQIANDASGNAVITLGESSSITLRGVDASELGAANFVFDLEPTLSNSGTLVIHDGAVLPLGGVVDNSGSILLDAGSATSQLEVLVESLTLRGGGQLTLSDNANNLIIGGAATARLLNENNTISGAGQIGGGQMTLLNAGLILASGANALVLDTGTTTISNSGTLESTGAGGMTVASALDNSGHLWANGGDLRLLEDVTGNGSASLSGDASLSFGGAAHTSVAFLGDGAGTLVVEHAADAGSLVGILGLESNDMLVFGDVAFGPDTQFSYTANSLGSGGRLTLDDGVHNATVNLLGHYSEADFQLGAAASGTQVGYQGAASGTLVGSMGADTLHGGAGNDVLAGRGGEDVLSGGAGADVFAYLSQDDGGDSILDFNASEGDALDLSALLDANFTAGSQVSDFVRLTQSGADITVQVDVDGANNGAQFTNLVTLSNYATSGSDYVNSLFAGEEHQLSA</sequence>
<dbReference type="PANTHER" id="PTHR24028:SF328">
    <property type="entry name" value="CADHERIN-3"/>
    <property type="match status" value="1"/>
</dbReference>
<organism evidence="8 9">
    <name type="scientific">Aquipseudomonas alcaligenes</name>
    <name type="common">Pseudomonas alcaligenes</name>
    <dbReference type="NCBI Taxonomy" id="43263"/>
    <lineage>
        <taxon>Bacteria</taxon>
        <taxon>Pseudomonadati</taxon>
        <taxon>Pseudomonadota</taxon>
        <taxon>Gammaproteobacteria</taxon>
        <taxon>Pseudomonadales</taxon>
        <taxon>Pseudomonadaceae</taxon>
        <taxon>Aquipseudomonas</taxon>
    </lineage>
</organism>
<evidence type="ECO:0000256" key="4">
    <source>
        <dbReference type="ARBA" id="ARBA00022989"/>
    </source>
</evidence>
<evidence type="ECO:0000256" key="5">
    <source>
        <dbReference type="ARBA" id="ARBA00023180"/>
    </source>
</evidence>
<dbReference type="CDD" id="cd11304">
    <property type="entry name" value="Cadherin_repeat"/>
    <property type="match status" value="15"/>
</dbReference>
<evidence type="ECO:0000256" key="2">
    <source>
        <dbReference type="ARBA" id="ARBA00022692"/>
    </source>
</evidence>
<dbReference type="InterPro" id="IPR001343">
    <property type="entry name" value="Hemolysn_Ca-bd"/>
</dbReference>
<feature type="region of interest" description="Disordered" evidence="6">
    <location>
        <begin position="1"/>
        <end position="66"/>
    </location>
</feature>
<dbReference type="PROSITE" id="PS00330">
    <property type="entry name" value="HEMOLYSIN_CALCIUM"/>
    <property type="match status" value="5"/>
</dbReference>
<dbReference type="Pfam" id="PF00353">
    <property type="entry name" value="HemolysinCabind"/>
    <property type="match status" value="6"/>
</dbReference>
<feature type="domain" description="Cadherin" evidence="7">
    <location>
        <begin position="606"/>
        <end position="711"/>
    </location>
</feature>
<feature type="compositionally biased region" description="Polar residues" evidence="6">
    <location>
        <begin position="1854"/>
        <end position="1864"/>
    </location>
</feature>
<evidence type="ECO:0000256" key="1">
    <source>
        <dbReference type="ARBA" id="ARBA00004167"/>
    </source>
</evidence>
<name>A0ABR7RXN4_AQUAC</name>
<feature type="domain" description="Cadherin" evidence="7">
    <location>
        <begin position="1557"/>
        <end position="1650"/>
    </location>
</feature>
<feature type="domain" description="Cadherin" evidence="7">
    <location>
        <begin position="824"/>
        <end position="921"/>
    </location>
</feature>
<feature type="domain" description="Cadherin" evidence="7">
    <location>
        <begin position="1034"/>
        <end position="1131"/>
    </location>
</feature>
<dbReference type="EMBL" id="LZEU01000001">
    <property type="protein sequence ID" value="MBC9249517.1"/>
    <property type="molecule type" value="Genomic_DNA"/>
</dbReference>
<dbReference type="Proteomes" id="UP000744555">
    <property type="component" value="Unassembled WGS sequence"/>
</dbReference>
<feature type="domain" description="Cadherin" evidence="7">
    <location>
        <begin position="1453"/>
        <end position="1546"/>
    </location>
</feature>
<evidence type="ECO:0000259" key="7">
    <source>
        <dbReference type="PROSITE" id="PS50268"/>
    </source>
</evidence>
<evidence type="ECO:0000313" key="9">
    <source>
        <dbReference type="Proteomes" id="UP000744555"/>
    </source>
</evidence>
<dbReference type="InterPro" id="IPR011049">
    <property type="entry name" value="Serralysin-like_metalloprot_C"/>
</dbReference>
<feature type="domain" description="Cadherin" evidence="7">
    <location>
        <begin position="1131"/>
        <end position="1236"/>
    </location>
</feature>
<dbReference type="RefSeq" id="WP_187804649.1">
    <property type="nucleotide sequence ID" value="NZ_LZEU01000001.1"/>
</dbReference>
<keyword evidence="4" id="KW-1133">Transmembrane helix</keyword>
<feature type="region of interest" description="Disordered" evidence="6">
    <location>
        <begin position="1854"/>
        <end position="1878"/>
    </location>
</feature>
<dbReference type="InterPro" id="IPR050174">
    <property type="entry name" value="Protocadherin/Cadherin-CA"/>
</dbReference>
<feature type="domain" description="Cadherin" evidence="7">
    <location>
        <begin position="719"/>
        <end position="816"/>
    </location>
</feature>
<reference evidence="8 9" key="1">
    <citation type="submission" date="2016-06" db="EMBL/GenBank/DDBJ databases">
        <authorList>
            <person name="Ramos C."/>
            <person name="Pintado A."/>
            <person name="Crespo-Gomez J.I."/>
        </authorList>
    </citation>
    <scope>NUCLEOTIDE SEQUENCE [LARGE SCALE GENOMIC DNA]</scope>
    <source>
        <strain evidence="8 9">AVO110</strain>
    </source>
</reference>
<accession>A0ABR7RXN4</accession>
<gene>
    <name evidence="8" type="ORF">A9179_04410</name>
</gene>
<comment type="caution">
    <text evidence="8">The sequence shown here is derived from an EMBL/GenBank/DDBJ whole genome shotgun (WGS) entry which is preliminary data.</text>
</comment>
<dbReference type="PANTHER" id="PTHR24028">
    <property type="entry name" value="CADHERIN-87A"/>
    <property type="match status" value="1"/>
</dbReference>
<dbReference type="Gene3D" id="2.60.40.60">
    <property type="entry name" value="Cadherins"/>
    <property type="match status" value="15"/>
</dbReference>
<keyword evidence="4" id="KW-0472">Membrane</keyword>
<dbReference type="SMART" id="SM00089">
    <property type="entry name" value="PKD"/>
    <property type="match status" value="4"/>
</dbReference>
<feature type="domain" description="Cadherin" evidence="7">
    <location>
        <begin position="1765"/>
        <end position="1865"/>
    </location>
</feature>
<keyword evidence="3" id="KW-0106">Calcium</keyword>
<keyword evidence="9" id="KW-1185">Reference proteome</keyword>
<feature type="domain" description="Cadherin" evidence="7">
    <location>
        <begin position="303"/>
        <end position="396"/>
    </location>
</feature>
<feature type="domain" description="Cadherin" evidence="7">
    <location>
        <begin position="1349"/>
        <end position="1442"/>
    </location>
</feature>
<dbReference type="Gene3D" id="2.150.10.10">
    <property type="entry name" value="Serralysin-like metalloprotease, C-terminal"/>
    <property type="match status" value="6"/>
</dbReference>
<evidence type="ECO:0000313" key="8">
    <source>
        <dbReference type="EMBL" id="MBC9249517.1"/>
    </source>
</evidence>
<dbReference type="InterPro" id="IPR019960">
    <property type="entry name" value="T1SS_VCA0849"/>
</dbReference>
<dbReference type="InterPro" id="IPR022409">
    <property type="entry name" value="PKD/Chitinase_dom"/>
</dbReference>
<protein>
    <recommendedName>
        <fullName evidence="7">Cadherin domain-containing protein</fullName>
    </recommendedName>
</protein>
<feature type="domain" description="Cadherin" evidence="7">
    <location>
        <begin position="1661"/>
        <end position="1754"/>
    </location>
</feature>
<comment type="subcellular location">
    <subcellularLocation>
        <location evidence="1">Membrane</location>
        <topology evidence="1">Single-pass membrane protein</topology>
    </subcellularLocation>
</comment>
<evidence type="ECO:0000256" key="3">
    <source>
        <dbReference type="ARBA" id="ARBA00022837"/>
    </source>
</evidence>
<dbReference type="SMART" id="SM00112">
    <property type="entry name" value="CA"/>
    <property type="match status" value="15"/>
</dbReference>
<feature type="domain" description="Cadherin" evidence="7">
    <location>
        <begin position="501"/>
        <end position="605"/>
    </location>
</feature>
<feature type="compositionally biased region" description="Polar residues" evidence="6">
    <location>
        <begin position="1"/>
        <end position="20"/>
    </location>
</feature>
<keyword evidence="2" id="KW-0812">Transmembrane</keyword>
<dbReference type="InterPro" id="IPR002126">
    <property type="entry name" value="Cadherin-like_dom"/>
</dbReference>
<keyword evidence="5" id="KW-0325">Glycoprotein</keyword>
<dbReference type="InterPro" id="IPR018511">
    <property type="entry name" value="Hemolysin-typ_Ca-bd_CS"/>
</dbReference>
<dbReference type="PRINTS" id="PR00313">
    <property type="entry name" value="CABNDNGRPT"/>
</dbReference>
<feature type="domain" description="Cadherin" evidence="7">
    <location>
        <begin position="921"/>
        <end position="1026"/>
    </location>
</feature>
<dbReference type="SUPFAM" id="SSF51120">
    <property type="entry name" value="beta-Roll"/>
    <property type="match status" value="5"/>
</dbReference>
<dbReference type="SUPFAM" id="SSF49313">
    <property type="entry name" value="Cadherin-like"/>
    <property type="match status" value="15"/>
</dbReference>
<proteinExistence type="predicted"/>